<dbReference type="EMBL" id="SRLO01001797">
    <property type="protein sequence ID" value="TNN35283.1"/>
    <property type="molecule type" value="Genomic_DNA"/>
</dbReference>
<organism evidence="1 2">
    <name type="scientific">Liparis tanakae</name>
    <name type="common">Tanaka's snailfish</name>
    <dbReference type="NCBI Taxonomy" id="230148"/>
    <lineage>
        <taxon>Eukaryota</taxon>
        <taxon>Metazoa</taxon>
        <taxon>Chordata</taxon>
        <taxon>Craniata</taxon>
        <taxon>Vertebrata</taxon>
        <taxon>Euteleostomi</taxon>
        <taxon>Actinopterygii</taxon>
        <taxon>Neopterygii</taxon>
        <taxon>Teleostei</taxon>
        <taxon>Neoteleostei</taxon>
        <taxon>Acanthomorphata</taxon>
        <taxon>Eupercaria</taxon>
        <taxon>Perciformes</taxon>
        <taxon>Cottioidei</taxon>
        <taxon>Cottales</taxon>
        <taxon>Liparidae</taxon>
        <taxon>Liparis</taxon>
    </lineage>
</organism>
<evidence type="ECO:0000313" key="2">
    <source>
        <dbReference type="Proteomes" id="UP000314294"/>
    </source>
</evidence>
<comment type="caution">
    <text evidence="1">The sequence shown here is derived from an EMBL/GenBank/DDBJ whole genome shotgun (WGS) entry which is preliminary data.</text>
</comment>
<sequence>MSEYEEELCSLKEENERNRKLLHAVFNPEVRVQRAGGFSLFITLT</sequence>
<protein>
    <submittedName>
        <fullName evidence="1">Uncharacterized protein</fullName>
    </submittedName>
</protein>
<keyword evidence="2" id="KW-1185">Reference proteome</keyword>
<evidence type="ECO:0000313" key="1">
    <source>
        <dbReference type="EMBL" id="TNN35283.1"/>
    </source>
</evidence>
<proteinExistence type="predicted"/>
<gene>
    <name evidence="1" type="ORF">EYF80_054544</name>
</gene>
<reference evidence="1 2" key="1">
    <citation type="submission" date="2019-03" db="EMBL/GenBank/DDBJ databases">
        <title>First draft genome of Liparis tanakae, snailfish: a comprehensive survey of snailfish specific genes.</title>
        <authorList>
            <person name="Kim W."/>
            <person name="Song I."/>
            <person name="Jeong J.-H."/>
            <person name="Kim D."/>
            <person name="Kim S."/>
            <person name="Ryu S."/>
            <person name="Song J.Y."/>
            <person name="Lee S.K."/>
        </authorList>
    </citation>
    <scope>NUCLEOTIDE SEQUENCE [LARGE SCALE GENOMIC DNA]</scope>
    <source>
        <tissue evidence="1">Muscle</tissue>
    </source>
</reference>
<accession>A0A4Z2F310</accession>
<dbReference type="Proteomes" id="UP000314294">
    <property type="component" value="Unassembled WGS sequence"/>
</dbReference>
<dbReference type="AlphaFoldDB" id="A0A4Z2F310"/>
<name>A0A4Z2F310_9TELE</name>